<dbReference type="AlphaFoldDB" id="A0A421BRX5"/>
<evidence type="ECO:0000313" key="2">
    <source>
        <dbReference type="EMBL" id="RLL71045.1"/>
    </source>
</evidence>
<accession>A0A421BRX5</accession>
<dbReference type="EMBL" id="RCHI01000005">
    <property type="protein sequence ID" value="RLL71045.1"/>
    <property type="molecule type" value="Genomic_DNA"/>
</dbReference>
<evidence type="ECO:0000313" key="3">
    <source>
        <dbReference type="Proteomes" id="UP000279673"/>
    </source>
</evidence>
<proteinExistence type="predicted"/>
<organism evidence="2 3">
    <name type="scientific">Paenirhodobacter hankyongi</name>
    <dbReference type="NCBI Taxonomy" id="2294033"/>
    <lineage>
        <taxon>Bacteria</taxon>
        <taxon>Pseudomonadati</taxon>
        <taxon>Pseudomonadota</taxon>
        <taxon>Alphaproteobacteria</taxon>
        <taxon>Rhodobacterales</taxon>
        <taxon>Rhodobacter group</taxon>
        <taxon>Paenirhodobacter</taxon>
    </lineage>
</organism>
<reference evidence="2 3" key="1">
    <citation type="submission" date="2018-10" db="EMBL/GenBank/DDBJ databases">
        <title>Rhodobacter sp . BO-81.</title>
        <authorList>
            <person name="Im W.T."/>
        </authorList>
    </citation>
    <scope>NUCLEOTIDE SEQUENCE [LARGE SCALE GENOMIC DNA]</scope>
    <source>
        <strain evidence="2 3">BO-81</strain>
    </source>
</reference>
<name>A0A421BRX5_9RHOB</name>
<gene>
    <name evidence="2" type="ORF">DYS74_07370</name>
</gene>
<dbReference type="Pfam" id="PF06568">
    <property type="entry name" value="YjiS-like"/>
    <property type="match status" value="1"/>
</dbReference>
<sequence length="65" mass="7575">MSSLTLRRSSLRSLKAVALLRLVVRRIETRRTRLALAHLDAHLLRDIGVSREEARAEVQRPFWRA</sequence>
<feature type="domain" description="YjiS-like" evidence="1">
    <location>
        <begin position="19"/>
        <end position="55"/>
    </location>
</feature>
<dbReference type="Proteomes" id="UP000279673">
    <property type="component" value="Unassembled WGS sequence"/>
</dbReference>
<dbReference type="RefSeq" id="WP_121532390.1">
    <property type="nucleotide sequence ID" value="NZ_RCHI01000005.1"/>
</dbReference>
<dbReference type="InterPro" id="IPR009506">
    <property type="entry name" value="YjiS-like"/>
</dbReference>
<comment type="caution">
    <text evidence="2">The sequence shown here is derived from an EMBL/GenBank/DDBJ whole genome shotgun (WGS) entry which is preliminary data.</text>
</comment>
<protein>
    <submittedName>
        <fullName evidence="2">DUF1127 domain-containing protein</fullName>
    </submittedName>
</protein>
<evidence type="ECO:0000259" key="1">
    <source>
        <dbReference type="Pfam" id="PF06568"/>
    </source>
</evidence>
<keyword evidence="3" id="KW-1185">Reference proteome</keyword>